<feature type="region of interest" description="Disordered" evidence="1">
    <location>
        <begin position="71"/>
        <end position="134"/>
    </location>
</feature>
<dbReference type="Proteomes" id="UP000245942">
    <property type="component" value="Unassembled WGS sequence"/>
</dbReference>
<dbReference type="EMBL" id="KZ819321">
    <property type="protein sequence ID" value="PWN24160.1"/>
    <property type="molecule type" value="Genomic_DNA"/>
</dbReference>
<protein>
    <submittedName>
        <fullName evidence="2">Uncharacterized protein</fullName>
    </submittedName>
</protein>
<feature type="region of interest" description="Disordered" evidence="1">
    <location>
        <begin position="1"/>
        <end position="32"/>
    </location>
</feature>
<proteinExistence type="predicted"/>
<gene>
    <name evidence="2" type="ORF">BCV69DRAFT_280057</name>
</gene>
<dbReference type="GeneID" id="37013205"/>
<feature type="compositionally biased region" description="Basic and acidic residues" evidence="1">
    <location>
        <begin position="87"/>
        <end position="108"/>
    </location>
</feature>
<dbReference type="AlphaFoldDB" id="A0A316UG31"/>
<feature type="compositionally biased region" description="Polar residues" evidence="1">
    <location>
        <begin position="124"/>
        <end position="134"/>
    </location>
</feature>
<reference evidence="2 3" key="1">
    <citation type="journal article" date="2018" name="Mol. Biol. Evol.">
        <title>Broad Genomic Sampling Reveals a Smut Pathogenic Ancestry of the Fungal Clade Ustilaginomycotina.</title>
        <authorList>
            <person name="Kijpornyongpan T."/>
            <person name="Mondo S.J."/>
            <person name="Barry K."/>
            <person name="Sandor L."/>
            <person name="Lee J."/>
            <person name="Lipzen A."/>
            <person name="Pangilinan J."/>
            <person name="LaButti K."/>
            <person name="Hainaut M."/>
            <person name="Henrissat B."/>
            <person name="Grigoriev I.V."/>
            <person name="Spatafora J.W."/>
            <person name="Aime M.C."/>
        </authorList>
    </citation>
    <scope>NUCLEOTIDE SEQUENCE [LARGE SCALE GENOMIC DNA]</scope>
    <source>
        <strain evidence="2 3">MCA 4718</strain>
    </source>
</reference>
<evidence type="ECO:0000313" key="2">
    <source>
        <dbReference type="EMBL" id="PWN24160.1"/>
    </source>
</evidence>
<keyword evidence="3" id="KW-1185">Reference proteome</keyword>
<accession>A0A316UG31</accession>
<organism evidence="2 3">
    <name type="scientific">Pseudomicrostroma glucosiphilum</name>
    <dbReference type="NCBI Taxonomy" id="1684307"/>
    <lineage>
        <taxon>Eukaryota</taxon>
        <taxon>Fungi</taxon>
        <taxon>Dikarya</taxon>
        <taxon>Basidiomycota</taxon>
        <taxon>Ustilaginomycotina</taxon>
        <taxon>Exobasidiomycetes</taxon>
        <taxon>Microstromatales</taxon>
        <taxon>Microstromatales incertae sedis</taxon>
        <taxon>Pseudomicrostroma</taxon>
    </lineage>
</organism>
<evidence type="ECO:0000256" key="1">
    <source>
        <dbReference type="SAM" id="MobiDB-lite"/>
    </source>
</evidence>
<name>A0A316UG31_9BASI</name>
<feature type="compositionally biased region" description="Basic residues" evidence="1">
    <location>
        <begin position="1"/>
        <end position="13"/>
    </location>
</feature>
<evidence type="ECO:0000313" key="3">
    <source>
        <dbReference type="Proteomes" id="UP000245942"/>
    </source>
</evidence>
<sequence>MCKIGGTRRRKRAGLGGRVSFHSHRQKREREAPWRTKHRLLAGGQWRRRWTSLVIAPHIQIGDLCLAPWSATGAGPAHSTSAAGPTRKGEKCRLCEARQTRVGSESRRPARLNAVLPTHPRPPWTSSDPPNPCQGTKVLQTNLAIHDK</sequence>
<dbReference type="RefSeq" id="XP_025351320.1">
    <property type="nucleotide sequence ID" value="XM_025491471.1"/>
</dbReference>